<dbReference type="InterPro" id="IPR036412">
    <property type="entry name" value="HAD-like_sf"/>
</dbReference>
<dbReference type="NCBIfam" id="TIGR01549">
    <property type="entry name" value="HAD-SF-IA-v1"/>
    <property type="match status" value="1"/>
</dbReference>
<dbReference type="InterPro" id="IPR050155">
    <property type="entry name" value="HAD-like_hydrolase_sf"/>
</dbReference>
<dbReference type="InterPro" id="IPR023214">
    <property type="entry name" value="HAD_sf"/>
</dbReference>
<dbReference type="Gene3D" id="1.10.150.240">
    <property type="entry name" value="Putative phosphatase, domain 2"/>
    <property type="match status" value="1"/>
</dbReference>
<dbReference type="GO" id="GO:0008967">
    <property type="term" value="F:phosphoglycolate phosphatase activity"/>
    <property type="evidence" value="ECO:0007669"/>
    <property type="project" value="UniProtKB-EC"/>
</dbReference>
<dbReference type="Proteomes" id="UP001144110">
    <property type="component" value="Unassembled WGS sequence"/>
</dbReference>
<dbReference type="SFLD" id="SFLDG01129">
    <property type="entry name" value="C1.5:_HAD__Beta-PGM__Phosphata"/>
    <property type="match status" value="1"/>
</dbReference>
<accession>A0AAE3P5D1</accession>
<dbReference type="GO" id="GO:0006281">
    <property type="term" value="P:DNA repair"/>
    <property type="evidence" value="ECO:0007669"/>
    <property type="project" value="TreeGrafter"/>
</dbReference>
<protein>
    <recommendedName>
        <fullName evidence="4">phosphoglycolate phosphatase</fullName>
        <ecNumber evidence="4">3.1.3.18</ecNumber>
    </recommendedName>
</protein>
<evidence type="ECO:0000313" key="6">
    <source>
        <dbReference type="Proteomes" id="UP001144110"/>
    </source>
</evidence>
<gene>
    <name evidence="5" type="ORF">OD816_001310</name>
</gene>
<dbReference type="PANTHER" id="PTHR43434">
    <property type="entry name" value="PHOSPHOGLYCOLATE PHOSPHATASE"/>
    <property type="match status" value="1"/>
</dbReference>
<evidence type="ECO:0000313" key="5">
    <source>
        <dbReference type="EMBL" id="MDF2954065.1"/>
    </source>
</evidence>
<sequence>MKSLRLLVFDCDGVLFDSKLANIKFYNYILEKVGRHPLTPEEVEFIHMHSVNECIEYILRNYPEKLEQAKKIQKETPYNLFLKYLKPEEGLIEFLRWAKNYFYLAICTNRTTSTYPLLEYFKLKDYFDFIMTAYQIPKNNPSALLTILNYFKVTPEVTLYIGDSRVDRDLCEKCKVKMVSFKNTDLPADFYVRNYKELKKFIEINFRFQPLNRSKFY</sequence>
<comment type="similarity">
    <text evidence="3">Belongs to the HAD-like hydrolase superfamily. CbbY/CbbZ/Gph/YieH family.</text>
</comment>
<dbReference type="InterPro" id="IPR023198">
    <property type="entry name" value="PGP-like_dom2"/>
</dbReference>
<dbReference type="Pfam" id="PF13419">
    <property type="entry name" value="HAD_2"/>
    <property type="match status" value="1"/>
</dbReference>
<comment type="pathway">
    <text evidence="2">Organic acid metabolism; glycolate biosynthesis; glycolate from 2-phosphoglycolate: step 1/1.</text>
</comment>
<evidence type="ECO:0000256" key="1">
    <source>
        <dbReference type="ARBA" id="ARBA00000830"/>
    </source>
</evidence>
<dbReference type="PANTHER" id="PTHR43434:SF1">
    <property type="entry name" value="PHOSPHOGLYCOLATE PHOSPHATASE"/>
    <property type="match status" value="1"/>
</dbReference>
<name>A0AAE3P5D1_9BACT</name>
<reference evidence="5" key="1">
    <citation type="submission" date="2022-11" db="EMBL/GenBank/DDBJ databases">
        <title>Candidatus Alkanophaga archaea from heated hydrothermal vent sediment oxidize petroleum alkanes.</title>
        <authorList>
            <person name="Zehnle H."/>
            <person name="Laso-Perez R."/>
            <person name="Lipp J."/>
            <person name="Teske A."/>
            <person name="Wegener G."/>
        </authorList>
    </citation>
    <scope>NUCLEOTIDE SEQUENCE</scope>
    <source>
        <strain evidence="5">MCA70</strain>
    </source>
</reference>
<organism evidence="5 6">
    <name type="scientific">Candidatus Thermodesulfobacterium syntrophicum</name>
    <dbReference type="NCBI Taxonomy" id="3060442"/>
    <lineage>
        <taxon>Bacteria</taxon>
        <taxon>Pseudomonadati</taxon>
        <taxon>Thermodesulfobacteriota</taxon>
        <taxon>Thermodesulfobacteria</taxon>
        <taxon>Thermodesulfobacteriales</taxon>
        <taxon>Thermodesulfobacteriaceae</taxon>
        <taxon>Thermodesulfobacterium</taxon>
    </lineage>
</organism>
<dbReference type="SFLD" id="SFLDS00003">
    <property type="entry name" value="Haloacid_Dehalogenase"/>
    <property type="match status" value="1"/>
</dbReference>
<dbReference type="GO" id="GO:0005829">
    <property type="term" value="C:cytosol"/>
    <property type="evidence" value="ECO:0007669"/>
    <property type="project" value="TreeGrafter"/>
</dbReference>
<dbReference type="AlphaFoldDB" id="A0AAE3P5D1"/>
<comment type="caution">
    <text evidence="5">The sequence shown here is derived from an EMBL/GenBank/DDBJ whole genome shotgun (WGS) entry which is preliminary data.</text>
</comment>
<dbReference type="SUPFAM" id="SSF56784">
    <property type="entry name" value="HAD-like"/>
    <property type="match status" value="1"/>
</dbReference>
<evidence type="ECO:0000256" key="2">
    <source>
        <dbReference type="ARBA" id="ARBA00004818"/>
    </source>
</evidence>
<dbReference type="InterPro" id="IPR041492">
    <property type="entry name" value="HAD_2"/>
</dbReference>
<dbReference type="InterPro" id="IPR006439">
    <property type="entry name" value="HAD-SF_hydro_IA"/>
</dbReference>
<dbReference type="Gene3D" id="3.40.50.1000">
    <property type="entry name" value="HAD superfamily/HAD-like"/>
    <property type="match status" value="1"/>
</dbReference>
<dbReference type="EC" id="3.1.3.18" evidence="4"/>
<evidence type="ECO:0000256" key="3">
    <source>
        <dbReference type="ARBA" id="ARBA00006171"/>
    </source>
</evidence>
<proteinExistence type="inferred from homology"/>
<comment type="catalytic activity">
    <reaction evidence="1">
        <text>2-phosphoglycolate + H2O = glycolate + phosphate</text>
        <dbReference type="Rhea" id="RHEA:14369"/>
        <dbReference type="ChEBI" id="CHEBI:15377"/>
        <dbReference type="ChEBI" id="CHEBI:29805"/>
        <dbReference type="ChEBI" id="CHEBI:43474"/>
        <dbReference type="ChEBI" id="CHEBI:58033"/>
        <dbReference type="EC" id="3.1.3.18"/>
    </reaction>
</comment>
<dbReference type="EMBL" id="JAPHEG010000006">
    <property type="protein sequence ID" value="MDF2954065.1"/>
    <property type="molecule type" value="Genomic_DNA"/>
</dbReference>
<evidence type="ECO:0000256" key="4">
    <source>
        <dbReference type="ARBA" id="ARBA00013078"/>
    </source>
</evidence>